<name>A0A967KA62_9PROT</name>
<protein>
    <submittedName>
        <fullName evidence="1">Uncharacterized protein</fullName>
    </submittedName>
</protein>
<sequence length="99" mass="11231">MQQDRLIYSLLILHFLVWERLDLAQDAEKQSCVERKSAGFQPIIAVIGMENLVSAVLLAEWCGRCESRAYQRTGLRILGIGEMLEPHAAEHCLLPRPTL</sequence>
<dbReference type="Proteomes" id="UP000761264">
    <property type="component" value="Unassembled WGS sequence"/>
</dbReference>
<dbReference type="EMBL" id="JAAQPH010000022">
    <property type="protein sequence ID" value="NIA71458.1"/>
    <property type="molecule type" value="Genomic_DNA"/>
</dbReference>
<organism evidence="1 2">
    <name type="scientific">Pelagibius litoralis</name>
    <dbReference type="NCBI Taxonomy" id="374515"/>
    <lineage>
        <taxon>Bacteria</taxon>
        <taxon>Pseudomonadati</taxon>
        <taxon>Pseudomonadota</taxon>
        <taxon>Alphaproteobacteria</taxon>
        <taxon>Rhodospirillales</taxon>
        <taxon>Rhodovibrionaceae</taxon>
        <taxon>Pelagibius</taxon>
    </lineage>
</organism>
<proteinExistence type="predicted"/>
<keyword evidence="2" id="KW-1185">Reference proteome</keyword>
<reference evidence="1" key="1">
    <citation type="submission" date="2020-03" db="EMBL/GenBank/DDBJ databases">
        <title>Genome of Pelagibius litoralis DSM 21314T.</title>
        <authorList>
            <person name="Wang G."/>
        </authorList>
    </citation>
    <scope>NUCLEOTIDE SEQUENCE</scope>
    <source>
        <strain evidence="1">DSM 21314</strain>
    </source>
</reference>
<gene>
    <name evidence="1" type="ORF">HBA54_22965</name>
</gene>
<dbReference type="AlphaFoldDB" id="A0A967KA62"/>
<evidence type="ECO:0000313" key="2">
    <source>
        <dbReference type="Proteomes" id="UP000761264"/>
    </source>
</evidence>
<accession>A0A967KA62</accession>
<evidence type="ECO:0000313" key="1">
    <source>
        <dbReference type="EMBL" id="NIA71458.1"/>
    </source>
</evidence>
<dbReference type="RefSeq" id="WP_167229112.1">
    <property type="nucleotide sequence ID" value="NZ_JAAQPH010000022.1"/>
</dbReference>
<comment type="caution">
    <text evidence="1">The sequence shown here is derived from an EMBL/GenBank/DDBJ whole genome shotgun (WGS) entry which is preliminary data.</text>
</comment>